<feature type="compositionally biased region" description="Polar residues" evidence="3">
    <location>
        <begin position="220"/>
        <end position="234"/>
    </location>
</feature>
<dbReference type="Proteomes" id="UP000189911">
    <property type="component" value="Chromosome D"/>
</dbReference>
<dbReference type="InterPro" id="IPR031443">
    <property type="entry name" value="Mbr1"/>
</dbReference>
<dbReference type="Pfam" id="PF17058">
    <property type="entry name" value="MBR1"/>
    <property type="match status" value="1"/>
</dbReference>
<evidence type="ECO:0000256" key="1">
    <source>
        <dbReference type="ARBA" id="ARBA00008990"/>
    </source>
</evidence>
<evidence type="ECO:0000256" key="3">
    <source>
        <dbReference type="SAM" id="MobiDB-lite"/>
    </source>
</evidence>
<proteinExistence type="inferred from homology"/>
<evidence type="ECO:0000313" key="4">
    <source>
        <dbReference type="EMBL" id="SCU89676.1"/>
    </source>
</evidence>
<feature type="region of interest" description="Disordered" evidence="3">
    <location>
        <begin position="50"/>
        <end position="78"/>
    </location>
</feature>
<feature type="compositionally biased region" description="Low complexity" evidence="3">
    <location>
        <begin position="235"/>
        <end position="254"/>
    </location>
</feature>
<dbReference type="AlphaFoldDB" id="A0A1G4JHV8"/>
<comment type="similarity">
    <text evidence="1">Belongs to the ISF1/MBR1 family.</text>
</comment>
<feature type="region of interest" description="Disordered" evidence="3">
    <location>
        <begin position="142"/>
        <end position="181"/>
    </location>
</feature>
<gene>
    <name evidence="4" type="ORF">LANO_0D05952G</name>
</gene>
<name>A0A1G4JHV8_9SACH</name>
<keyword evidence="5" id="KW-1185">Reference proteome</keyword>
<accession>A0A1G4JHV8</accession>
<evidence type="ECO:0000313" key="5">
    <source>
        <dbReference type="Proteomes" id="UP000189911"/>
    </source>
</evidence>
<feature type="compositionally biased region" description="Acidic residues" evidence="3">
    <location>
        <begin position="56"/>
        <end position="78"/>
    </location>
</feature>
<reference evidence="5" key="1">
    <citation type="submission" date="2016-03" db="EMBL/GenBank/DDBJ databases">
        <authorList>
            <person name="Devillers Hugo."/>
        </authorList>
    </citation>
    <scope>NUCLEOTIDE SEQUENCE [LARGE SCALE GENOMIC DNA]</scope>
</reference>
<feature type="region of interest" description="Disordered" evidence="3">
    <location>
        <begin position="220"/>
        <end position="269"/>
    </location>
</feature>
<dbReference type="OrthoDB" id="4033526at2759"/>
<evidence type="ECO:0000256" key="2">
    <source>
        <dbReference type="ARBA" id="ARBA00022553"/>
    </source>
</evidence>
<organism evidence="4 5">
    <name type="scientific">Lachancea nothofagi CBS 11611</name>
    <dbReference type="NCBI Taxonomy" id="1266666"/>
    <lineage>
        <taxon>Eukaryota</taxon>
        <taxon>Fungi</taxon>
        <taxon>Dikarya</taxon>
        <taxon>Ascomycota</taxon>
        <taxon>Saccharomycotina</taxon>
        <taxon>Saccharomycetes</taxon>
        <taxon>Saccharomycetales</taxon>
        <taxon>Saccharomycetaceae</taxon>
        <taxon>Lachancea</taxon>
    </lineage>
</organism>
<sequence length="284" mass="30906">MEVADLRSHFQKFKIDEKAGGSEKDLGNQDTVCECEDKLDIFERFVQDPCMNSWEGLDEEDGGDEEDEDDDDVPSQWEEDEYLGAVQEGVEGFGGRTAKSTTKPNVCTKCHKTRRWKTRGSTAQDPDEPVLRCSRTNSFMSQLSRQASRQSLPDASEPLQAGSSVEIGPTCTGSRSRSRSSFGASSAIPAHLYCLERFVSCELDSAAECFFKKDLPAPHNSITTSPTASVGSPGSPTLSRVLSSSSSTNTAKNSPEAHSQAPFSLSKRKSRVSSIELSLLNSLS</sequence>
<protein>
    <submittedName>
        <fullName evidence="4">LANO_0D05952g1_1</fullName>
    </submittedName>
</protein>
<keyword evidence="2" id="KW-0597">Phosphoprotein</keyword>
<feature type="compositionally biased region" description="Low complexity" evidence="3">
    <location>
        <begin position="142"/>
        <end position="152"/>
    </location>
</feature>
<dbReference type="EMBL" id="LT598448">
    <property type="protein sequence ID" value="SCU89676.1"/>
    <property type="molecule type" value="Genomic_DNA"/>
</dbReference>